<gene>
    <name evidence="4" type="ORF">E8E12_006820</name>
</gene>
<evidence type="ECO:0000259" key="3">
    <source>
        <dbReference type="Pfam" id="PF00188"/>
    </source>
</evidence>
<accession>A0A9P4WKN9</accession>
<evidence type="ECO:0000256" key="1">
    <source>
        <dbReference type="SAM" id="MobiDB-lite"/>
    </source>
</evidence>
<comment type="caution">
    <text evidence="4">The sequence shown here is derived from an EMBL/GenBank/DDBJ whole genome shotgun (WGS) entry which is preliminary data.</text>
</comment>
<keyword evidence="5" id="KW-1185">Reference proteome</keyword>
<proteinExistence type="predicted"/>
<evidence type="ECO:0000256" key="2">
    <source>
        <dbReference type="SAM" id="SignalP"/>
    </source>
</evidence>
<dbReference type="Proteomes" id="UP000758155">
    <property type="component" value="Unassembled WGS sequence"/>
</dbReference>
<dbReference type="InterPro" id="IPR035940">
    <property type="entry name" value="CAP_sf"/>
</dbReference>
<feature type="chain" id="PRO_5040173173" description="SCP domain-containing protein" evidence="2">
    <location>
        <begin position="17"/>
        <end position="253"/>
    </location>
</feature>
<name>A0A9P4WKN9_9PLEO</name>
<sequence length="253" mass="26333">MRASTAILALAGSALAAPHYEASRPEYKEVQNIHVVYETVVHTVYYTEGAAQPAKPTKASTPVYQAPAVTTVVYEEYSAAPAPAAPTSTVVYEQYSEAPAPTSTEAPAPASTEAPATSAAPAPAPSSTASGYQAVVDTWRAKMGLKPLANDAKLQSNAMDTVVSSNGQMVHKLNPGSYGQVLAPGNADDFEHVFVGGWLCEIPTLPGLDGVCSSQSEGWAYNGQTGHAEILTSDNYSKIGCALHAGIWCCDLA</sequence>
<dbReference type="SUPFAM" id="SSF55797">
    <property type="entry name" value="PR-1-like"/>
    <property type="match status" value="1"/>
</dbReference>
<reference evidence="4" key="1">
    <citation type="submission" date="2019-04" db="EMBL/GenBank/DDBJ databases">
        <title>Sequencing of skin fungus with MAO and IRED activity.</title>
        <authorList>
            <person name="Marsaioli A.J."/>
            <person name="Bonatto J.M.C."/>
            <person name="Reis Junior O."/>
        </authorList>
    </citation>
    <scope>NUCLEOTIDE SEQUENCE</scope>
    <source>
        <strain evidence="4">28M1</strain>
    </source>
</reference>
<feature type="domain" description="SCP" evidence="3">
    <location>
        <begin position="135"/>
        <end position="244"/>
    </location>
</feature>
<dbReference type="EMBL" id="SWKV01000063">
    <property type="protein sequence ID" value="KAF3034929.1"/>
    <property type="molecule type" value="Genomic_DNA"/>
</dbReference>
<feature type="signal peptide" evidence="2">
    <location>
        <begin position="1"/>
        <end position="16"/>
    </location>
</feature>
<feature type="region of interest" description="Disordered" evidence="1">
    <location>
        <begin position="96"/>
        <end position="128"/>
    </location>
</feature>
<dbReference type="InterPro" id="IPR014044">
    <property type="entry name" value="CAP_dom"/>
</dbReference>
<organism evidence="4 5">
    <name type="scientific">Didymella heteroderae</name>
    <dbReference type="NCBI Taxonomy" id="1769908"/>
    <lineage>
        <taxon>Eukaryota</taxon>
        <taxon>Fungi</taxon>
        <taxon>Dikarya</taxon>
        <taxon>Ascomycota</taxon>
        <taxon>Pezizomycotina</taxon>
        <taxon>Dothideomycetes</taxon>
        <taxon>Pleosporomycetidae</taxon>
        <taxon>Pleosporales</taxon>
        <taxon>Pleosporineae</taxon>
        <taxon>Didymellaceae</taxon>
        <taxon>Didymella</taxon>
    </lineage>
</organism>
<evidence type="ECO:0000313" key="4">
    <source>
        <dbReference type="EMBL" id="KAF3034929.1"/>
    </source>
</evidence>
<protein>
    <recommendedName>
        <fullName evidence="3">SCP domain-containing protein</fullName>
    </recommendedName>
</protein>
<keyword evidence="2" id="KW-0732">Signal</keyword>
<dbReference type="Pfam" id="PF00188">
    <property type="entry name" value="CAP"/>
    <property type="match status" value="1"/>
</dbReference>
<evidence type="ECO:0000313" key="5">
    <source>
        <dbReference type="Proteomes" id="UP000758155"/>
    </source>
</evidence>
<dbReference type="AlphaFoldDB" id="A0A9P4WKN9"/>
<dbReference type="OrthoDB" id="5350391at2759"/>